<dbReference type="SUPFAM" id="SSF55729">
    <property type="entry name" value="Acyl-CoA N-acyltransferases (Nat)"/>
    <property type="match status" value="1"/>
</dbReference>
<dbReference type="Pfam" id="PF00583">
    <property type="entry name" value="Acetyltransf_1"/>
    <property type="match status" value="1"/>
</dbReference>
<evidence type="ECO:0000313" key="3">
    <source>
        <dbReference type="Proteomes" id="UP000071561"/>
    </source>
</evidence>
<dbReference type="PANTHER" id="PTHR43617:SF9">
    <property type="entry name" value="GNAT FAMILY ACETYLTRANSFERASE"/>
    <property type="match status" value="1"/>
</dbReference>
<dbReference type="EMBL" id="CP014504">
    <property type="protein sequence ID" value="AMP98379.1"/>
    <property type="molecule type" value="Genomic_DNA"/>
</dbReference>
<evidence type="ECO:0000259" key="1">
    <source>
        <dbReference type="PROSITE" id="PS51186"/>
    </source>
</evidence>
<sequence length="174" mass="19863">MMSISKASISDLSALLNLVNTTYRGETSTKGWTSEILLLAGEIRIDEEILTDYLTNPSISVLKFTNPANQLIGCVYLEQKEEHLYLGMLAVNPEFQDGGIGRLLLHGAEEHARQLNCNKINITVIEDRTELIAWYQRRGYVTTGRKFPFPVEYHKYGKPLKEIILIEMEKKINF</sequence>
<keyword evidence="2" id="KW-0808">Transferase</keyword>
<dbReference type="PANTHER" id="PTHR43617">
    <property type="entry name" value="L-AMINO ACID N-ACETYLTRANSFERASE"/>
    <property type="match status" value="1"/>
</dbReference>
<accession>A0A127VAX8</accession>
<dbReference type="InterPro" id="IPR050276">
    <property type="entry name" value="MshD_Acetyltransferase"/>
</dbReference>
<dbReference type="KEGG" id="pcm:AY601_1462"/>
<dbReference type="Gene3D" id="3.40.630.30">
    <property type="match status" value="1"/>
</dbReference>
<dbReference type="InterPro" id="IPR016181">
    <property type="entry name" value="Acyl_CoA_acyltransferase"/>
</dbReference>
<organism evidence="2 3">
    <name type="scientific">Pedobacter cryoconitis</name>
    <dbReference type="NCBI Taxonomy" id="188932"/>
    <lineage>
        <taxon>Bacteria</taxon>
        <taxon>Pseudomonadati</taxon>
        <taxon>Bacteroidota</taxon>
        <taxon>Sphingobacteriia</taxon>
        <taxon>Sphingobacteriales</taxon>
        <taxon>Sphingobacteriaceae</taxon>
        <taxon>Pedobacter</taxon>
    </lineage>
</organism>
<reference evidence="2 3" key="1">
    <citation type="submission" date="2016-03" db="EMBL/GenBank/DDBJ databases">
        <title>Complete genome sequence of Pedobacter cryoconitis PAMC 27485.</title>
        <authorList>
            <person name="Lee J."/>
            <person name="Kim O.-S."/>
        </authorList>
    </citation>
    <scope>NUCLEOTIDE SEQUENCE [LARGE SCALE GENOMIC DNA]</scope>
    <source>
        <strain evidence="2 3">PAMC 27485</strain>
    </source>
</reference>
<dbReference type="CDD" id="cd04301">
    <property type="entry name" value="NAT_SF"/>
    <property type="match status" value="1"/>
</dbReference>
<feature type="domain" description="N-acetyltransferase" evidence="1">
    <location>
        <begin position="2"/>
        <end position="173"/>
    </location>
</feature>
<keyword evidence="3" id="KW-1185">Reference proteome</keyword>
<dbReference type="RefSeq" id="WP_198163637.1">
    <property type="nucleotide sequence ID" value="NZ_CP014504.1"/>
</dbReference>
<proteinExistence type="predicted"/>
<dbReference type="InterPro" id="IPR000182">
    <property type="entry name" value="GNAT_dom"/>
</dbReference>
<gene>
    <name evidence="2" type="ORF">AY601_1462</name>
</gene>
<dbReference type="PATRIC" id="fig|188932.3.peg.1520"/>
<name>A0A127VAX8_9SPHI</name>
<evidence type="ECO:0000313" key="2">
    <source>
        <dbReference type="EMBL" id="AMP98379.1"/>
    </source>
</evidence>
<dbReference type="GO" id="GO:0016747">
    <property type="term" value="F:acyltransferase activity, transferring groups other than amino-acyl groups"/>
    <property type="evidence" value="ECO:0007669"/>
    <property type="project" value="InterPro"/>
</dbReference>
<dbReference type="Proteomes" id="UP000071561">
    <property type="component" value="Chromosome"/>
</dbReference>
<dbReference type="AlphaFoldDB" id="A0A127VAX8"/>
<dbReference type="PROSITE" id="PS51186">
    <property type="entry name" value="GNAT"/>
    <property type="match status" value="1"/>
</dbReference>
<protein>
    <submittedName>
        <fullName evidence="2">GCN5-related N-acetyltransferase</fullName>
    </submittedName>
</protein>